<dbReference type="Gene3D" id="1.10.357.10">
    <property type="entry name" value="Tetracycline Repressor, domain 2"/>
    <property type="match status" value="1"/>
</dbReference>
<dbReference type="SUPFAM" id="SSF46689">
    <property type="entry name" value="Homeodomain-like"/>
    <property type="match status" value="1"/>
</dbReference>
<comment type="caution">
    <text evidence="4">The sequence shown here is derived from an EMBL/GenBank/DDBJ whole genome shotgun (WGS) entry which is preliminary data.</text>
</comment>
<evidence type="ECO:0000313" key="5">
    <source>
        <dbReference type="Proteomes" id="UP001385809"/>
    </source>
</evidence>
<evidence type="ECO:0000256" key="2">
    <source>
        <dbReference type="PROSITE-ProRule" id="PRU00335"/>
    </source>
</evidence>
<name>A0ABU8MK72_9PSEU</name>
<dbReference type="RefSeq" id="WP_337694319.1">
    <property type="nucleotide sequence ID" value="NZ_JBBEGN010000003.1"/>
</dbReference>
<dbReference type="PANTHER" id="PTHR30055:SF231">
    <property type="entry name" value="TRANSCRIPTIONAL REGULATORY PROTEIN (PROBABLY DEOR-FAMILY)-RELATED"/>
    <property type="match status" value="1"/>
</dbReference>
<keyword evidence="5" id="KW-1185">Reference proteome</keyword>
<dbReference type="InterPro" id="IPR001647">
    <property type="entry name" value="HTH_TetR"/>
</dbReference>
<dbReference type="InterPro" id="IPR041583">
    <property type="entry name" value="TetR_C_31"/>
</dbReference>
<proteinExistence type="predicted"/>
<sequence>MTAPGDESVESVETDGRRRRGLRRRAALIEAVLAVVARDGVAGVSHGSVAAEAGLPRSAVSHHFDSLDDLLAAALRSGTEQLVAAVPLVPVGSDLTWFATELVGLFGSNRGRVAAGYELYALASRRPALRDAVGLWTGLLADLAHHHTDDPDRVRGFAVAVDGYFLQALATGTTPRADQLETLLRAALGWLDTPP</sequence>
<evidence type="ECO:0000259" key="3">
    <source>
        <dbReference type="PROSITE" id="PS50977"/>
    </source>
</evidence>
<evidence type="ECO:0000313" key="4">
    <source>
        <dbReference type="EMBL" id="MEJ2867708.1"/>
    </source>
</evidence>
<accession>A0ABU8MK72</accession>
<dbReference type="PROSITE" id="PS50977">
    <property type="entry name" value="HTH_TETR_2"/>
    <property type="match status" value="1"/>
</dbReference>
<feature type="DNA-binding region" description="H-T-H motif" evidence="2">
    <location>
        <begin position="45"/>
        <end position="64"/>
    </location>
</feature>
<dbReference type="InterPro" id="IPR009057">
    <property type="entry name" value="Homeodomain-like_sf"/>
</dbReference>
<keyword evidence="1 2" id="KW-0238">DNA-binding</keyword>
<evidence type="ECO:0000256" key="1">
    <source>
        <dbReference type="ARBA" id="ARBA00023125"/>
    </source>
</evidence>
<dbReference type="EMBL" id="JBBEGN010000003">
    <property type="protein sequence ID" value="MEJ2867708.1"/>
    <property type="molecule type" value="Genomic_DNA"/>
</dbReference>
<dbReference type="Pfam" id="PF00440">
    <property type="entry name" value="TetR_N"/>
    <property type="match status" value="1"/>
</dbReference>
<reference evidence="4 5" key="1">
    <citation type="submission" date="2024-03" db="EMBL/GenBank/DDBJ databases">
        <title>Actinomycetospora sp. OC33-EN08, a novel actinomycete isolated from wild orchid (Aerides multiflora).</title>
        <authorList>
            <person name="Suriyachadkun C."/>
        </authorList>
    </citation>
    <scope>NUCLEOTIDE SEQUENCE [LARGE SCALE GENOMIC DNA]</scope>
    <source>
        <strain evidence="4 5">OC33-EN08</strain>
    </source>
</reference>
<dbReference type="Pfam" id="PF17940">
    <property type="entry name" value="TetR_C_31"/>
    <property type="match status" value="1"/>
</dbReference>
<gene>
    <name evidence="4" type="ORF">WCD74_08035</name>
</gene>
<dbReference type="Proteomes" id="UP001385809">
    <property type="component" value="Unassembled WGS sequence"/>
</dbReference>
<feature type="domain" description="HTH tetR-type" evidence="3">
    <location>
        <begin position="22"/>
        <end position="82"/>
    </location>
</feature>
<organism evidence="4 5">
    <name type="scientific">Actinomycetospora aurantiaca</name>
    <dbReference type="NCBI Taxonomy" id="3129233"/>
    <lineage>
        <taxon>Bacteria</taxon>
        <taxon>Bacillati</taxon>
        <taxon>Actinomycetota</taxon>
        <taxon>Actinomycetes</taxon>
        <taxon>Pseudonocardiales</taxon>
        <taxon>Pseudonocardiaceae</taxon>
        <taxon>Actinomycetospora</taxon>
    </lineage>
</organism>
<protein>
    <submittedName>
        <fullName evidence="4">TetR family transcriptional regulator</fullName>
    </submittedName>
</protein>
<dbReference type="PANTHER" id="PTHR30055">
    <property type="entry name" value="HTH-TYPE TRANSCRIPTIONAL REGULATOR RUTR"/>
    <property type="match status" value="1"/>
</dbReference>
<dbReference type="InterPro" id="IPR050109">
    <property type="entry name" value="HTH-type_TetR-like_transc_reg"/>
</dbReference>